<dbReference type="EC" id="6.3.5.7" evidence="7"/>
<comment type="caution">
    <text evidence="9">The sequence shown here is derived from an EMBL/GenBank/DDBJ whole genome shotgun (WGS) entry which is preliminary data.</text>
</comment>
<protein>
    <recommendedName>
        <fullName evidence="7">Glutamyl-tRNA(Gln) amidotransferase subunit A</fullName>
        <shortName evidence="7">Glu-ADT subunit A</shortName>
        <ecNumber evidence="7">6.3.5.7</ecNumber>
    </recommendedName>
</protein>
<keyword evidence="10" id="KW-1185">Reference proteome</keyword>
<organism evidence="9 10">
    <name type="scientific">Thermus parvatiensis</name>
    <dbReference type="NCBI Taxonomy" id="456163"/>
    <lineage>
        <taxon>Bacteria</taxon>
        <taxon>Thermotogati</taxon>
        <taxon>Deinococcota</taxon>
        <taxon>Deinococci</taxon>
        <taxon>Thermales</taxon>
        <taxon>Thermaceae</taxon>
        <taxon>Thermus</taxon>
    </lineage>
</organism>
<dbReference type="Pfam" id="PF01425">
    <property type="entry name" value="Amidase"/>
    <property type="match status" value="1"/>
</dbReference>
<dbReference type="PROSITE" id="PS00571">
    <property type="entry name" value="AMIDASES"/>
    <property type="match status" value="1"/>
</dbReference>
<dbReference type="GO" id="GO:0005524">
    <property type="term" value="F:ATP binding"/>
    <property type="evidence" value="ECO:0007669"/>
    <property type="project" value="UniProtKB-KW"/>
</dbReference>
<keyword evidence="9" id="KW-0808">Transferase</keyword>
<dbReference type="HAMAP" id="MF_00120">
    <property type="entry name" value="GatA"/>
    <property type="match status" value="1"/>
</dbReference>
<comment type="function">
    <text evidence="7">Allows the formation of correctly charged Gln-tRNA(Gln) through the transamidation of misacylated Glu-tRNA(Gln) in organisms which lack glutaminyl-tRNA synthetase. The reaction takes place in the presence of glutamine and ATP through an activated gamma-phospho-Glu-tRNA(Gln).</text>
</comment>
<evidence type="ECO:0000259" key="8">
    <source>
        <dbReference type="Pfam" id="PF01425"/>
    </source>
</evidence>
<dbReference type="PANTHER" id="PTHR11895">
    <property type="entry name" value="TRANSAMIDASE"/>
    <property type="match status" value="1"/>
</dbReference>
<evidence type="ECO:0000256" key="6">
    <source>
        <dbReference type="ARBA" id="ARBA00047407"/>
    </source>
</evidence>
<dbReference type="InterPro" id="IPR000120">
    <property type="entry name" value="Amidase"/>
</dbReference>
<feature type="active site" description="Acyl-ester intermediate" evidence="7">
    <location>
        <position position="165"/>
    </location>
</feature>
<dbReference type="GO" id="GO:0016740">
    <property type="term" value="F:transferase activity"/>
    <property type="evidence" value="ECO:0007669"/>
    <property type="project" value="UniProtKB-KW"/>
</dbReference>
<dbReference type="Gene3D" id="3.90.1300.10">
    <property type="entry name" value="Amidase signature (AS) domain"/>
    <property type="match status" value="1"/>
</dbReference>
<dbReference type="Proteomes" id="UP000053186">
    <property type="component" value="Unassembled WGS sequence"/>
</dbReference>
<keyword evidence="3 7" id="KW-0547">Nucleotide-binding</keyword>
<dbReference type="InterPro" id="IPR004412">
    <property type="entry name" value="GatA"/>
</dbReference>
<dbReference type="NCBIfam" id="TIGR00132">
    <property type="entry name" value="gatA"/>
    <property type="match status" value="1"/>
</dbReference>
<evidence type="ECO:0000256" key="1">
    <source>
        <dbReference type="ARBA" id="ARBA00008069"/>
    </source>
</evidence>
<dbReference type="InterPro" id="IPR023631">
    <property type="entry name" value="Amidase_dom"/>
</dbReference>
<comment type="catalytic activity">
    <reaction evidence="6 7">
        <text>L-glutamyl-tRNA(Gln) + L-glutamine + ATP + H2O = L-glutaminyl-tRNA(Gln) + L-glutamate + ADP + phosphate + H(+)</text>
        <dbReference type="Rhea" id="RHEA:17521"/>
        <dbReference type="Rhea" id="RHEA-COMP:9681"/>
        <dbReference type="Rhea" id="RHEA-COMP:9684"/>
        <dbReference type="ChEBI" id="CHEBI:15377"/>
        <dbReference type="ChEBI" id="CHEBI:15378"/>
        <dbReference type="ChEBI" id="CHEBI:29985"/>
        <dbReference type="ChEBI" id="CHEBI:30616"/>
        <dbReference type="ChEBI" id="CHEBI:43474"/>
        <dbReference type="ChEBI" id="CHEBI:58359"/>
        <dbReference type="ChEBI" id="CHEBI:78520"/>
        <dbReference type="ChEBI" id="CHEBI:78521"/>
        <dbReference type="ChEBI" id="CHEBI:456216"/>
        <dbReference type="EC" id="6.3.5.7"/>
    </reaction>
</comment>
<dbReference type="GO" id="GO:0006412">
    <property type="term" value="P:translation"/>
    <property type="evidence" value="ECO:0007669"/>
    <property type="project" value="UniProtKB-UniRule"/>
</dbReference>
<comment type="similarity">
    <text evidence="1 7">Belongs to the amidase family. GatA subfamily.</text>
</comment>
<gene>
    <name evidence="7 9" type="primary">gatA</name>
    <name evidence="9" type="ORF">RLTM_04406</name>
</gene>
<dbReference type="SUPFAM" id="SSF75304">
    <property type="entry name" value="Amidase signature (AS) enzymes"/>
    <property type="match status" value="1"/>
</dbReference>
<dbReference type="GO" id="GO:0050567">
    <property type="term" value="F:glutaminyl-tRNA synthase (glutamine-hydrolyzing) activity"/>
    <property type="evidence" value="ECO:0007669"/>
    <property type="project" value="UniProtKB-UniRule"/>
</dbReference>
<evidence type="ECO:0000313" key="9">
    <source>
        <dbReference type="EMBL" id="EIA39493.1"/>
    </source>
</evidence>
<dbReference type="InterPro" id="IPR036928">
    <property type="entry name" value="AS_sf"/>
</dbReference>
<dbReference type="GO" id="GO:0030956">
    <property type="term" value="C:glutamyl-tRNA(Gln) amidotransferase complex"/>
    <property type="evidence" value="ECO:0007669"/>
    <property type="project" value="InterPro"/>
</dbReference>
<keyword evidence="2 7" id="KW-0436">Ligase</keyword>
<feature type="domain" description="Amidase" evidence="8">
    <location>
        <begin position="19"/>
        <end position="448"/>
    </location>
</feature>
<sequence>MLAHEIRARVARGEVSPLEVAQAYLKRVQELDPGLGAFLSLNEGLLEEAEKVAPGLPLAGLVVAVKDNIATRGLRTTAGSRLLENFVPPYEATAVARLRALGALVLGKTNLDEFGMGSSTEHSAFFPTKNPFDPHRVPGGSSGGSAAALAADLAPLALGSDTGGSVRQPAAFCGVYGLKPTYGRVSRFGLIAYASSLDQIGPMARSVRDLALLMDAMAGPDPLDATSLDLPPRFQEALEGPLPPLRLGVVREALAGNSPGVERALEEALKVFRELGLSVREVSWPSLPQALAAYYILAPAEASSNLARYDGTLYGRRAEGEEVEGMMEATRALFGLEVKRRVLVGTFVLSSGYYEAYYGRAQAFRRRLKAEAQALFREVDLLLLPTTPHPAFPFGARRDPLAMYREDLYTVGANLTGLPALSFPAGFEGHLPVGLQLLAPWGEDERLLRAALAFEEATARAHLRAPLGEAL</sequence>
<proteinExistence type="inferred from homology"/>
<keyword evidence="4 7" id="KW-0067">ATP-binding</keyword>
<dbReference type="RefSeq" id="WP_008631912.1">
    <property type="nucleotide sequence ID" value="NZ_AIJQ01000004.1"/>
</dbReference>
<evidence type="ECO:0000256" key="7">
    <source>
        <dbReference type="HAMAP-Rule" id="MF_00120"/>
    </source>
</evidence>
<comment type="subunit">
    <text evidence="7">Heterotrimer of A, B and C subunits.</text>
</comment>
<evidence type="ECO:0000313" key="10">
    <source>
        <dbReference type="Proteomes" id="UP000053186"/>
    </source>
</evidence>
<keyword evidence="5 7" id="KW-0648">Protein biosynthesis</keyword>
<dbReference type="PATRIC" id="fig|456163.3.peg.867"/>
<accession>H7GFI1</accession>
<reference evidence="9 10" key="1">
    <citation type="journal article" date="2012" name="J. Bacteriol.">
        <title>Draft genome sequence of Thermus sp. strain RL, isolated from a hot water spring located atop the Himalayan ranges at Manikaran, India.</title>
        <authorList>
            <person name="Dwivedi V."/>
            <person name="Sangwan N."/>
            <person name="Nigam A."/>
            <person name="Garg N."/>
            <person name="Niharika N."/>
            <person name="Khurana P."/>
            <person name="Khurana J.P."/>
            <person name="Lal R."/>
        </authorList>
    </citation>
    <scope>NUCLEOTIDE SEQUENCE [LARGE SCALE GENOMIC DNA]</scope>
    <source>
        <strain evidence="9 10">RL</strain>
    </source>
</reference>
<dbReference type="AlphaFoldDB" id="H7GFI1"/>
<evidence type="ECO:0000256" key="4">
    <source>
        <dbReference type="ARBA" id="ARBA00022840"/>
    </source>
</evidence>
<evidence type="ECO:0000256" key="5">
    <source>
        <dbReference type="ARBA" id="ARBA00022917"/>
    </source>
</evidence>
<dbReference type="EMBL" id="AIJQ01000004">
    <property type="protein sequence ID" value="EIA39493.1"/>
    <property type="molecule type" value="Genomic_DNA"/>
</dbReference>
<feature type="active site" description="Charge relay system" evidence="7">
    <location>
        <position position="66"/>
    </location>
</feature>
<evidence type="ECO:0000256" key="3">
    <source>
        <dbReference type="ARBA" id="ARBA00022741"/>
    </source>
</evidence>
<evidence type="ECO:0000256" key="2">
    <source>
        <dbReference type="ARBA" id="ARBA00022598"/>
    </source>
</evidence>
<dbReference type="PANTHER" id="PTHR11895:SF151">
    <property type="entry name" value="GLUTAMYL-TRNA(GLN) AMIDOTRANSFERASE SUBUNIT A"/>
    <property type="match status" value="1"/>
</dbReference>
<dbReference type="InterPro" id="IPR020556">
    <property type="entry name" value="Amidase_CS"/>
</dbReference>
<feature type="active site" description="Charge relay system" evidence="7">
    <location>
        <position position="141"/>
    </location>
</feature>
<name>H7GFI1_9DEIN</name>